<dbReference type="VEuPathDB" id="PlasmoDB:PocGH01_00190300"/>
<name>A0A1D3JEQ5_PLAOA</name>
<dbReference type="VEuPathDB" id="PlasmoDB:POWCR01_000174100"/>
<dbReference type="EMBL" id="FLRI01000426">
    <property type="protein sequence ID" value="SBT84333.1"/>
    <property type="molecule type" value="Genomic_DNA"/>
</dbReference>
<keyword evidence="3" id="KW-1185">Reference proteome</keyword>
<keyword evidence="1" id="KW-0472">Membrane</keyword>
<keyword evidence="1" id="KW-0812">Transmembrane</keyword>
<dbReference type="Proteomes" id="UP000242942">
    <property type="component" value="Unassembled WGS sequence"/>
</dbReference>
<sequence>MESSISKGDIPSIKYKDIWKDGISYNEIIEIIHNQKEPYHANQWISNFRTKFNSYLEEYVNKLSDKNPQKHCRDLYYLLEDVIHKIKFLPGYDKSYDFIKKSIKNTMDTELKNNGYILCVKDAFNEFDINYNEIYIKNKKKIDDLCENINYTNKNYGKINNSSECAEIKKHIDHQYEILREVHNSNPAKYSDVLAYYEFTSFNDLENIIKKIQCVSGENLHASAQGYNSDGIPSLSGVHIFLLLVLSLFGSFVPCFFLYKRTPLGLWLRKRIGNEINFFNKINYEKKHRILGDISEYLQDNLHNEEYNVFHHSSGD</sequence>
<evidence type="ECO:0000313" key="3">
    <source>
        <dbReference type="Proteomes" id="UP000242942"/>
    </source>
</evidence>
<gene>
    <name evidence="2" type="primary">PocGH01_00190300</name>
    <name evidence="2" type="ORF">POCGH01_00190300</name>
</gene>
<protein>
    <submittedName>
        <fullName evidence="2">PIR protein</fullName>
    </submittedName>
</protein>
<dbReference type="AlphaFoldDB" id="A0A1D3JEQ5"/>
<reference evidence="2 3" key="1">
    <citation type="submission" date="2016-06" db="EMBL/GenBank/DDBJ databases">
        <authorList>
            <consortium name="Pathogen Informatics"/>
        </authorList>
    </citation>
    <scope>NUCLEOTIDE SEQUENCE [LARGE SCALE GENOMIC DNA]</scope>
    <source>
        <strain evidence="2">PocGH01</strain>
    </source>
</reference>
<evidence type="ECO:0000256" key="1">
    <source>
        <dbReference type="SAM" id="Phobius"/>
    </source>
</evidence>
<evidence type="ECO:0000313" key="2">
    <source>
        <dbReference type="EMBL" id="SBT84333.1"/>
    </source>
</evidence>
<proteinExistence type="predicted"/>
<accession>A0A1D3JEQ5</accession>
<keyword evidence="1" id="KW-1133">Transmembrane helix</keyword>
<feature type="transmembrane region" description="Helical" evidence="1">
    <location>
        <begin position="238"/>
        <end position="259"/>
    </location>
</feature>
<organism evidence="2 3">
    <name type="scientific">Plasmodium ovale</name>
    <name type="common">malaria parasite P. ovale</name>
    <dbReference type="NCBI Taxonomy" id="36330"/>
    <lineage>
        <taxon>Eukaryota</taxon>
        <taxon>Sar</taxon>
        <taxon>Alveolata</taxon>
        <taxon>Apicomplexa</taxon>
        <taxon>Aconoidasida</taxon>
        <taxon>Haemosporida</taxon>
        <taxon>Plasmodiidae</taxon>
        <taxon>Plasmodium</taxon>
        <taxon>Plasmodium (Plasmodium)</taxon>
    </lineage>
</organism>